<dbReference type="PROSITE" id="PS00616">
    <property type="entry name" value="HIS_ACID_PHOSPHAT_1"/>
    <property type="match status" value="1"/>
</dbReference>
<dbReference type="PANTHER" id="PTHR20963:SF24">
    <property type="entry name" value="3-PHYTASE B"/>
    <property type="match status" value="1"/>
</dbReference>
<dbReference type="GO" id="GO:0016158">
    <property type="term" value="F:inositol hexakisphosphate 3-phosphatase activity"/>
    <property type="evidence" value="ECO:0007669"/>
    <property type="project" value="UniProtKB-EC"/>
</dbReference>
<gene>
    <name evidence="6" type="ORF">B2J93_7485</name>
</gene>
<evidence type="ECO:0000256" key="3">
    <source>
        <dbReference type="ARBA" id="ARBA00022801"/>
    </source>
</evidence>
<protein>
    <recommendedName>
        <fullName evidence="2">3-phytase</fullName>
        <ecNumber evidence="2">3.1.3.8</ecNumber>
    </recommendedName>
</protein>
<dbReference type="GO" id="GO:0003993">
    <property type="term" value="F:acid phosphatase activity"/>
    <property type="evidence" value="ECO:0007669"/>
    <property type="project" value="TreeGrafter"/>
</dbReference>
<evidence type="ECO:0000256" key="5">
    <source>
        <dbReference type="SAM" id="Phobius"/>
    </source>
</evidence>
<dbReference type="OrthoDB" id="6509975at2759"/>
<dbReference type="Pfam" id="PF00328">
    <property type="entry name" value="His_Phos_2"/>
    <property type="match status" value="1"/>
</dbReference>
<dbReference type="InParanoid" id="A0A218Z5Z4"/>
<feature type="transmembrane region" description="Helical" evidence="5">
    <location>
        <begin position="77"/>
        <end position="95"/>
    </location>
</feature>
<evidence type="ECO:0000256" key="4">
    <source>
        <dbReference type="SAM" id="MobiDB-lite"/>
    </source>
</evidence>
<evidence type="ECO:0000313" key="6">
    <source>
        <dbReference type="EMBL" id="OWP03467.1"/>
    </source>
</evidence>
<dbReference type="EC" id="3.1.3.8" evidence="2"/>
<name>A0A218Z5Z4_9HELO</name>
<organism evidence="6 7">
    <name type="scientific">Diplocarpon coronariae</name>
    <dbReference type="NCBI Taxonomy" id="2795749"/>
    <lineage>
        <taxon>Eukaryota</taxon>
        <taxon>Fungi</taxon>
        <taxon>Dikarya</taxon>
        <taxon>Ascomycota</taxon>
        <taxon>Pezizomycotina</taxon>
        <taxon>Leotiomycetes</taxon>
        <taxon>Helotiales</taxon>
        <taxon>Drepanopezizaceae</taxon>
        <taxon>Diplocarpon</taxon>
    </lineage>
</organism>
<dbReference type="CDD" id="cd07061">
    <property type="entry name" value="HP_HAP_like"/>
    <property type="match status" value="1"/>
</dbReference>
<dbReference type="STRING" id="503106.A0A218Z5Z4"/>
<accession>A0A218Z5Z4</accession>
<evidence type="ECO:0000256" key="1">
    <source>
        <dbReference type="ARBA" id="ARBA00005375"/>
    </source>
</evidence>
<feature type="compositionally biased region" description="Basic and acidic residues" evidence="4">
    <location>
        <begin position="16"/>
        <end position="25"/>
    </location>
</feature>
<dbReference type="InterPro" id="IPR033379">
    <property type="entry name" value="Acid_Pase_AS"/>
</dbReference>
<evidence type="ECO:0000313" key="7">
    <source>
        <dbReference type="Proteomes" id="UP000242519"/>
    </source>
</evidence>
<dbReference type="EMBL" id="MZNU01000176">
    <property type="protein sequence ID" value="OWP03467.1"/>
    <property type="molecule type" value="Genomic_DNA"/>
</dbReference>
<evidence type="ECO:0000256" key="2">
    <source>
        <dbReference type="ARBA" id="ARBA00012632"/>
    </source>
</evidence>
<dbReference type="InterPro" id="IPR029033">
    <property type="entry name" value="His_PPase_superfam"/>
</dbReference>
<comment type="similarity">
    <text evidence="1">Belongs to the histidine acid phosphatase family.</text>
</comment>
<dbReference type="Gene3D" id="3.40.50.1240">
    <property type="entry name" value="Phosphoglycerate mutase-like"/>
    <property type="match status" value="1"/>
</dbReference>
<feature type="region of interest" description="Disordered" evidence="4">
    <location>
        <begin position="1"/>
        <end position="26"/>
    </location>
</feature>
<dbReference type="PANTHER" id="PTHR20963">
    <property type="entry name" value="MULTIPLE INOSITOL POLYPHOSPHATE PHOSPHATASE-RELATED"/>
    <property type="match status" value="1"/>
</dbReference>
<dbReference type="FunCoup" id="A0A218Z5Z4">
    <property type="interactions" value="409"/>
</dbReference>
<keyword evidence="5" id="KW-1133">Transmembrane helix</keyword>
<keyword evidence="5" id="KW-0472">Membrane</keyword>
<reference evidence="6 7" key="1">
    <citation type="submission" date="2017-04" db="EMBL/GenBank/DDBJ databases">
        <title>Draft genome sequence of Marssonina coronaria NL1: causal agent of apple blotch.</title>
        <authorList>
            <person name="Cheng Q."/>
        </authorList>
    </citation>
    <scope>NUCLEOTIDE SEQUENCE [LARGE SCALE GENOMIC DNA]</scope>
    <source>
        <strain evidence="6 7">NL1</strain>
    </source>
</reference>
<feature type="compositionally biased region" description="Low complexity" evidence="4">
    <location>
        <begin position="1"/>
        <end position="15"/>
    </location>
</feature>
<keyword evidence="5" id="KW-0812">Transmembrane</keyword>
<keyword evidence="7" id="KW-1185">Reference proteome</keyword>
<comment type="caution">
    <text evidence="6">The sequence shown here is derived from an EMBL/GenBank/DDBJ whole genome shotgun (WGS) entry which is preliminary data.</text>
</comment>
<dbReference type="AlphaFoldDB" id="A0A218Z5Z4"/>
<keyword evidence="3" id="KW-0378">Hydrolase</keyword>
<proteinExistence type="inferred from homology"/>
<dbReference type="PROSITE" id="PS00778">
    <property type="entry name" value="HIS_ACID_PHOSPHAT_2"/>
    <property type="match status" value="1"/>
</dbReference>
<sequence length="538" mass="59738">MKAYAAVVNRSSRASSTKDGDDRDGVGGYNYEAIGPVSREGSIRPEDPRFSVDLDSEHHILLNQHLKEFRQSNRKRTGLVIMAALGVVMFFYFAITGVQHVKAQCDGIDGFTCQPEISQYWGQSSPYYSVPSEIATELPAQCSITFVQMLSRHGARDPVTSKTKRFAKLMSRIHEKTTSYSKDYAFIKDMTYTLGAELLTNFGRNQMINSGAKFYNRYKALTRSHTPFVRTAGQERVVESAAKWSEGFHNARLQDAGSTLEESLPFNTVIIREGEGINNTLKHGLCPKFEKDSKYISRGPQKQWLNIFGPPITARINANLQSADLTDTDTTTMMDLCAFETVASDAGTIHPLCKLFTAAEWQAYDHWKNLGKYFSHSWGNPWAPTQGVGFTNELIARMTDSAVVDHTSTNSTLDSSDATFPLGSILYADFSHDNDILMIYSALGLFNSTAPLLTTTSQSAHETKGFQISRMTPFAGRAYFEKMRCEGAAEEMVRVVINDRVLPLETCGGDELGRCSLSAFIDSLTFAKAGGHWHGCFT</sequence>
<dbReference type="Proteomes" id="UP000242519">
    <property type="component" value="Unassembled WGS sequence"/>
</dbReference>
<dbReference type="SUPFAM" id="SSF53254">
    <property type="entry name" value="Phosphoglycerate mutase-like"/>
    <property type="match status" value="1"/>
</dbReference>
<dbReference type="InterPro" id="IPR000560">
    <property type="entry name" value="His_Pase_clade-2"/>
</dbReference>